<proteinExistence type="predicted"/>
<evidence type="ECO:0000313" key="2">
    <source>
        <dbReference type="EMBL" id="MBB3724164.1"/>
    </source>
</evidence>
<comment type="caution">
    <text evidence="2">The sequence shown here is derived from an EMBL/GenBank/DDBJ whole genome shotgun (WGS) entry which is preliminary data.</text>
</comment>
<dbReference type="Proteomes" id="UP000579945">
    <property type="component" value="Unassembled WGS sequence"/>
</dbReference>
<organism evidence="2 3">
    <name type="scientific">Nonomuraea dietziae</name>
    <dbReference type="NCBI Taxonomy" id="65515"/>
    <lineage>
        <taxon>Bacteria</taxon>
        <taxon>Bacillati</taxon>
        <taxon>Actinomycetota</taxon>
        <taxon>Actinomycetes</taxon>
        <taxon>Streptosporangiales</taxon>
        <taxon>Streptosporangiaceae</taxon>
        <taxon>Nonomuraea</taxon>
    </lineage>
</organism>
<dbReference type="RefSeq" id="WP_183641706.1">
    <property type="nucleotide sequence ID" value="NZ_JACIBV010000001.1"/>
</dbReference>
<sequence length="186" mass="20612">MIKTMTVAAALATLLASASAAPAAAQTRTITFDGMTLTVPDGWIVRRLTVSQDWLTVTTEKCGKNKVNCAGFELVGAKMIKPSGDMKEYRTDRPFAPGTGVSACRFRSDTDHGERFSDKPLVNAFRPLGARKAQYREWAGECYSFKTGKTVKRFTQREWYLPKSKVLVVDGWNNPELAGVLARARW</sequence>
<feature type="chain" id="PRO_5039685696" evidence="1">
    <location>
        <begin position="24"/>
        <end position="186"/>
    </location>
</feature>
<keyword evidence="1" id="KW-0732">Signal</keyword>
<dbReference type="EMBL" id="JACIBV010000001">
    <property type="protein sequence ID" value="MBB3724164.1"/>
    <property type="molecule type" value="Genomic_DNA"/>
</dbReference>
<accession>A0A7W5YNP3</accession>
<gene>
    <name evidence="2" type="ORF">FHR33_000024</name>
</gene>
<evidence type="ECO:0000313" key="3">
    <source>
        <dbReference type="Proteomes" id="UP000579945"/>
    </source>
</evidence>
<protein>
    <submittedName>
        <fullName evidence="2">Uncharacterized protein</fullName>
    </submittedName>
</protein>
<dbReference type="GeneID" id="95386701"/>
<reference evidence="2 3" key="1">
    <citation type="submission" date="2020-08" db="EMBL/GenBank/DDBJ databases">
        <title>Sequencing the genomes of 1000 actinobacteria strains.</title>
        <authorList>
            <person name="Klenk H.-P."/>
        </authorList>
    </citation>
    <scope>NUCLEOTIDE SEQUENCE [LARGE SCALE GENOMIC DNA]</scope>
    <source>
        <strain evidence="2 3">DSM 44320</strain>
    </source>
</reference>
<feature type="signal peptide" evidence="1">
    <location>
        <begin position="1"/>
        <end position="23"/>
    </location>
</feature>
<dbReference type="AlphaFoldDB" id="A0A7W5YNP3"/>
<evidence type="ECO:0000256" key="1">
    <source>
        <dbReference type="SAM" id="SignalP"/>
    </source>
</evidence>
<name>A0A7W5YNP3_9ACTN</name>
<keyword evidence="3" id="KW-1185">Reference proteome</keyword>